<name>A0AAJ2BLU9_9PSED</name>
<evidence type="ECO:0000313" key="1">
    <source>
        <dbReference type="EMBL" id="MDR6232567.1"/>
    </source>
</evidence>
<proteinExistence type="predicted"/>
<dbReference type="RefSeq" id="WP_309754420.1">
    <property type="nucleotide sequence ID" value="NZ_JAVJAF010000001.1"/>
</dbReference>
<sequence length="86" mass="9638">MPGLSSDYKEALRYAIKNCPARTTGQLAAIEFAERAIREDLSALTTLERKTLTLELGVWLTRYHRIKEFSASTEALVPTESAAHKE</sequence>
<evidence type="ECO:0000313" key="2">
    <source>
        <dbReference type="Proteomes" id="UP001268036"/>
    </source>
</evidence>
<reference evidence="1" key="1">
    <citation type="submission" date="2023-08" db="EMBL/GenBank/DDBJ databases">
        <title>Functional and genomic diversity of the sorghum phyllosphere microbiome.</title>
        <authorList>
            <person name="Shade A."/>
        </authorList>
    </citation>
    <scope>NUCLEOTIDE SEQUENCE</scope>
    <source>
        <strain evidence="1">SORGH_AS_0201</strain>
    </source>
</reference>
<organism evidence="1 2">
    <name type="scientific">Pseudomonas oryzihabitans</name>
    <dbReference type="NCBI Taxonomy" id="47885"/>
    <lineage>
        <taxon>Bacteria</taxon>
        <taxon>Pseudomonadati</taxon>
        <taxon>Pseudomonadota</taxon>
        <taxon>Gammaproteobacteria</taxon>
        <taxon>Pseudomonadales</taxon>
        <taxon>Pseudomonadaceae</taxon>
        <taxon>Pseudomonas</taxon>
    </lineage>
</organism>
<dbReference type="AlphaFoldDB" id="A0AAJ2BLU9"/>
<protein>
    <submittedName>
        <fullName evidence="1">Uncharacterized protein</fullName>
    </submittedName>
</protein>
<accession>A0AAJ2BLU9</accession>
<dbReference type="EMBL" id="JAVJAF010000001">
    <property type="protein sequence ID" value="MDR6232567.1"/>
    <property type="molecule type" value="Genomic_DNA"/>
</dbReference>
<comment type="caution">
    <text evidence="1">The sequence shown here is derived from an EMBL/GenBank/DDBJ whole genome shotgun (WGS) entry which is preliminary data.</text>
</comment>
<dbReference type="Proteomes" id="UP001268036">
    <property type="component" value="Unassembled WGS sequence"/>
</dbReference>
<gene>
    <name evidence="1" type="ORF">QE440_000308</name>
</gene>